<dbReference type="Proteomes" id="UP000028542">
    <property type="component" value="Unassembled WGS sequence"/>
</dbReference>
<dbReference type="InterPro" id="IPR014922">
    <property type="entry name" value="YdhG-like"/>
</dbReference>
<dbReference type="RefSeq" id="WP_035133512.1">
    <property type="nucleotide sequence ID" value="NZ_JPMD01000028.1"/>
</dbReference>
<reference evidence="2 3" key="1">
    <citation type="submission" date="2014-07" db="EMBL/GenBank/DDBJ databases">
        <title>Draft genome of Clostridium sulfidigenes 113A isolated from sediments associated with methane hydrate from Krishna Godavari basin.</title>
        <authorList>
            <person name="Honkalas V.S."/>
            <person name="Dabir A.P."/>
            <person name="Arora P."/>
            <person name="Dhakephalkar P.K."/>
        </authorList>
    </citation>
    <scope>NUCLEOTIDE SEQUENCE [LARGE SCALE GENOMIC DNA]</scope>
    <source>
        <strain evidence="2 3">113A</strain>
    </source>
</reference>
<dbReference type="AlphaFoldDB" id="A0A084JA58"/>
<protein>
    <recommendedName>
        <fullName evidence="1">YdhG-like domain-containing protein</fullName>
    </recommendedName>
</protein>
<name>A0A084JA58_9CLOT</name>
<gene>
    <name evidence="2" type="ORF">IO99_11920</name>
</gene>
<proteinExistence type="predicted"/>
<dbReference type="eggNOG" id="ENOG50335X2">
    <property type="taxonomic scope" value="Bacteria"/>
</dbReference>
<dbReference type="SUPFAM" id="SSF159888">
    <property type="entry name" value="YdhG-like"/>
    <property type="match status" value="1"/>
</dbReference>
<evidence type="ECO:0000313" key="2">
    <source>
        <dbReference type="EMBL" id="KEZ85842.1"/>
    </source>
</evidence>
<dbReference type="STRING" id="318464.IO99_11920"/>
<sequence>MGIKCKEVSDYFASYGVEKEKRLESIRNIIHDIVPDIKEKMWTKVPCFYIDRTTIVIRVFNDHINIFVDEVFQYKDELLEYKITPKGALQVFDNQVIPFETLSKIFRACFTSVY</sequence>
<comment type="caution">
    <text evidence="2">The sequence shown here is derived from an EMBL/GenBank/DDBJ whole genome shotgun (WGS) entry which is preliminary data.</text>
</comment>
<accession>A0A084JA58</accession>
<evidence type="ECO:0000259" key="1">
    <source>
        <dbReference type="Pfam" id="PF08818"/>
    </source>
</evidence>
<keyword evidence="3" id="KW-1185">Reference proteome</keyword>
<evidence type="ECO:0000313" key="3">
    <source>
        <dbReference type="Proteomes" id="UP000028542"/>
    </source>
</evidence>
<feature type="domain" description="YdhG-like" evidence="1">
    <location>
        <begin position="21"/>
        <end position="107"/>
    </location>
</feature>
<dbReference type="Pfam" id="PF08818">
    <property type="entry name" value="DUF1801"/>
    <property type="match status" value="1"/>
</dbReference>
<organism evidence="2 3">
    <name type="scientific">Clostridium sulfidigenes</name>
    <dbReference type="NCBI Taxonomy" id="318464"/>
    <lineage>
        <taxon>Bacteria</taxon>
        <taxon>Bacillati</taxon>
        <taxon>Bacillota</taxon>
        <taxon>Clostridia</taxon>
        <taxon>Eubacteriales</taxon>
        <taxon>Clostridiaceae</taxon>
        <taxon>Clostridium</taxon>
    </lineage>
</organism>
<dbReference type="EMBL" id="JPMD01000028">
    <property type="protein sequence ID" value="KEZ85842.1"/>
    <property type="molecule type" value="Genomic_DNA"/>
</dbReference>
<dbReference type="Gene3D" id="3.90.1150.200">
    <property type="match status" value="1"/>
</dbReference>